<evidence type="ECO:0000313" key="11">
    <source>
        <dbReference type="EMBL" id="KAK3928510.1"/>
    </source>
</evidence>
<keyword evidence="12" id="KW-1185">Reference proteome</keyword>
<dbReference type="PROSITE" id="PS50172">
    <property type="entry name" value="BRCT"/>
    <property type="match status" value="1"/>
</dbReference>
<dbReference type="Gene3D" id="3.30.40.10">
    <property type="entry name" value="Zinc/RING finger domain, C3HC4 (zinc finger)"/>
    <property type="match status" value="1"/>
</dbReference>
<dbReference type="PROSITE" id="PS50088">
    <property type="entry name" value="ANK_REPEAT"/>
    <property type="match status" value="3"/>
</dbReference>
<keyword evidence="1" id="KW-0479">Metal-binding</keyword>
<name>A0AAE1HW53_9NEOP</name>
<dbReference type="GO" id="GO:0008270">
    <property type="term" value="F:zinc ion binding"/>
    <property type="evidence" value="ECO:0007669"/>
    <property type="project" value="UniProtKB-KW"/>
</dbReference>
<dbReference type="SMART" id="SM00248">
    <property type="entry name" value="ANK"/>
    <property type="match status" value="3"/>
</dbReference>
<gene>
    <name evidence="11" type="ORF">KUF71_016757</name>
</gene>
<sequence>MMSTTVDPGKWKNLSAAMIDLKDLLRCWTCNKVFLEPVSYRCGHFFCADCAKQSGTKCGTCNVPSLASEIRPDRIVSAVVGCFQKLSSIINNGERSEESISCPSTNNGKKSSRSTLYDYQALDDSISSPLDQEKTKISDDTRDNLQNAENENANLNIHTKLPGNSSEKFSRQEINLETEDENFVKPAHVKKPPMKVKKAGGGKKGLAPASTEANKQKDFPGKDSARKKIVMNSSLKSDKGKPERPTPDEFPKDAFVTPKKPRRSNNLSGSKALVSGTPEVDVPIKYTPRKINTPGRELSKKNHKGETPLHVACIKGNVERIRTLLNANATPNTKDNAGWTPLHEAAIRGFTEVVELLLEAGALIDVPGSGNVTPLHEAVIYNHVPVVKYLVAHGADIHARSSEGKTPLDLATSSEMKEALLHTERRDQTATESGQNKGDSIQEEMVLCGESSLTPEERVELCSIAVTRGARLIPVFGPEVTHFIVPSGTDCTCPPSLEVLCAILRGVLILTRDWMTVCKDAVGDVDVDLFELTGINDFKDSEAPKRSRINTQKQYKLQTCELTRSDIMTLVKSGGGIVLTRQPDPEAIPANEKTVPYHAPREGSLTETSHFILYAQGKGEPEMKYNMKHCKTLTVEWFIQCVVNWRLLDP</sequence>
<evidence type="ECO:0000256" key="2">
    <source>
        <dbReference type="ARBA" id="ARBA00022737"/>
    </source>
</evidence>
<feature type="repeat" description="ANK" evidence="6">
    <location>
        <begin position="337"/>
        <end position="369"/>
    </location>
</feature>
<dbReference type="Pfam" id="PF12796">
    <property type="entry name" value="Ank_2"/>
    <property type="match status" value="1"/>
</dbReference>
<dbReference type="GO" id="GO:0085020">
    <property type="term" value="P:protein K6-linked ubiquitination"/>
    <property type="evidence" value="ECO:0007669"/>
    <property type="project" value="TreeGrafter"/>
</dbReference>
<dbReference type="PANTHER" id="PTHR24171">
    <property type="entry name" value="ANKYRIN REPEAT DOMAIN-CONTAINING PROTEIN 39-RELATED"/>
    <property type="match status" value="1"/>
</dbReference>
<dbReference type="InterPro" id="IPR002110">
    <property type="entry name" value="Ankyrin_rpt"/>
</dbReference>
<feature type="region of interest" description="Disordered" evidence="8">
    <location>
        <begin position="191"/>
        <end position="274"/>
    </location>
</feature>
<evidence type="ECO:0000256" key="1">
    <source>
        <dbReference type="ARBA" id="ARBA00022723"/>
    </source>
</evidence>
<keyword evidence="5 6" id="KW-0040">ANK repeat</keyword>
<dbReference type="InterPro" id="IPR017907">
    <property type="entry name" value="Znf_RING_CS"/>
</dbReference>
<dbReference type="PROSITE" id="PS00518">
    <property type="entry name" value="ZF_RING_1"/>
    <property type="match status" value="1"/>
</dbReference>
<protein>
    <submittedName>
        <fullName evidence="11">BRCA1-associated RING domain protein 1</fullName>
    </submittedName>
</protein>
<proteinExistence type="predicted"/>
<dbReference type="PROSITE" id="PS50089">
    <property type="entry name" value="ZF_RING_2"/>
    <property type="match status" value="1"/>
</dbReference>
<dbReference type="SMART" id="SM00292">
    <property type="entry name" value="BRCT"/>
    <property type="match status" value="2"/>
</dbReference>
<feature type="domain" description="RING-type" evidence="9">
    <location>
        <begin position="27"/>
        <end position="62"/>
    </location>
</feature>
<dbReference type="PROSITE" id="PS50297">
    <property type="entry name" value="ANK_REP_REGION"/>
    <property type="match status" value="3"/>
</dbReference>
<evidence type="ECO:0000256" key="8">
    <source>
        <dbReference type="SAM" id="MobiDB-lite"/>
    </source>
</evidence>
<dbReference type="Pfam" id="PF13637">
    <property type="entry name" value="Ank_4"/>
    <property type="match status" value="1"/>
</dbReference>
<evidence type="ECO:0000256" key="5">
    <source>
        <dbReference type="ARBA" id="ARBA00023043"/>
    </source>
</evidence>
<dbReference type="InterPro" id="IPR036420">
    <property type="entry name" value="BRCT_dom_sf"/>
</dbReference>
<dbReference type="GO" id="GO:0004842">
    <property type="term" value="F:ubiquitin-protein transferase activity"/>
    <property type="evidence" value="ECO:0007669"/>
    <property type="project" value="TreeGrafter"/>
</dbReference>
<dbReference type="PANTHER" id="PTHR24171:SF8">
    <property type="entry name" value="BRCA1-ASSOCIATED RING DOMAIN PROTEIN 1"/>
    <property type="match status" value="1"/>
</dbReference>
<dbReference type="GO" id="GO:0070531">
    <property type="term" value="C:BRCA1-A complex"/>
    <property type="evidence" value="ECO:0007669"/>
    <property type="project" value="TreeGrafter"/>
</dbReference>
<keyword evidence="3 7" id="KW-0863">Zinc-finger</keyword>
<dbReference type="Gene3D" id="3.40.50.10190">
    <property type="entry name" value="BRCT domain"/>
    <property type="match status" value="2"/>
</dbReference>
<dbReference type="SUPFAM" id="SSF52113">
    <property type="entry name" value="BRCT domain"/>
    <property type="match status" value="1"/>
</dbReference>
<keyword evidence="4" id="KW-0862">Zinc</keyword>
<reference evidence="11" key="2">
    <citation type="journal article" date="2023" name="BMC Genomics">
        <title>Pest status, molecular evolution, and epigenetic factors derived from the genome assembly of Frankliniella fusca, a thysanopteran phytovirus vector.</title>
        <authorList>
            <person name="Catto M.A."/>
            <person name="Labadie P.E."/>
            <person name="Jacobson A.L."/>
            <person name="Kennedy G.G."/>
            <person name="Srinivasan R."/>
            <person name="Hunt B.G."/>
        </authorList>
    </citation>
    <scope>NUCLEOTIDE SEQUENCE</scope>
    <source>
        <strain evidence="11">PL_HMW_Pooled</strain>
    </source>
</reference>
<dbReference type="SUPFAM" id="SSF57850">
    <property type="entry name" value="RING/U-box"/>
    <property type="match status" value="1"/>
</dbReference>
<dbReference type="Gene3D" id="1.25.40.20">
    <property type="entry name" value="Ankyrin repeat-containing domain"/>
    <property type="match status" value="1"/>
</dbReference>
<dbReference type="GO" id="GO:0031436">
    <property type="term" value="C:BRCA1-BARD1 complex"/>
    <property type="evidence" value="ECO:0007669"/>
    <property type="project" value="TreeGrafter"/>
</dbReference>
<evidence type="ECO:0000259" key="9">
    <source>
        <dbReference type="PROSITE" id="PS50089"/>
    </source>
</evidence>
<reference evidence="11" key="1">
    <citation type="submission" date="2021-07" db="EMBL/GenBank/DDBJ databases">
        <authorList>
            <person name="Catto M.A."/>
            <person name="Jacobson A."/>
            <person name="Kennedy G."/>
            <person name="Labadie P."/>
            <person name="Hunt B.G."/>
            <person name="Srinivasan R."/>
        </authorList>
    </citation>
    <scope>NUCLEOTIDE SEQUENCE</scope>
    <source>
        <strain evidence="11">PL_HMW_Pooled</strain>
        <tissue evidence="11">Head</tissue>
    </source>
</reference>
<feature type="compositionally biased region" description="Basic and acidic residues" evidence="8">
    <location>
        <begin position="236"/>
        <end position="252"/>
    </location>
</feature>
<evidence type="ECO:0000256" key="7">
    <source>
        <dbReference type="PROSITE-ProRule" id="PRU00175"/>
    </source>
</evidence>
<organism evidence="11 12">
    <name type="scientific">Frankliniella fusca</name>
    <dbReference type="NCBI Taxonomy" id="407009"/>
    <lineage>
        <taxon>Eukaryota</taxon>
        <taxon>Metazoa</taxon>
        <taxon>Ecdysozoa</taxon>
        <taxon>Arthropoda</taxon>
        <taxon>Hexapoda</taxon>
        <taxon>Insecta</taxon>
        <taxon>Pterygota</taxon>
        <taxon>Neoptera</taxon>
        <taxon>Paraneoptera</taxon>
        <taxon>Thysanoptera</taxon>
        <taxon>Terebrantia</taxon>
        <taxon>Thripoidea</taxon>
        <taxon>Thripidae</taxon>
        <taxon>Frankliniella</taxon>
    </lineage>
</organism>
<dbReference type="EMBL" id="JAHWGI010001331">
    <property type="protein sequence ID" value="KAK3928510.1"/>
    <property type="molecule type" value="Genomic_DNA"/>
</dbReference>
<feature type="repeat" description="ANK" evidence="6">
    <location>
        <begin position="370"/>
        <end position="402"/>
    </location>
</feature>
<feature type="repeat" description="ANK" evidence="6">
    <location>
        <begin position="304"/>
        <end position="336"/>
    </location>
</feature>
<dbReference type="InterPro" id="IPR001841">
    <property type="entry name" value="Znf_RING"/>
</dbReference>
<evidence type="ECO:0000313" key="12">
    <source>
        <dbReference type="Proteomes" id="UP001219518"/>
    </source>
</evidence>
<dbReference type="Pfam" id="PF00533">
    <property type="entry name" value="BRCT"/>
    <property type="match status" value="1"/>
</dbReference>
<feature type="compositionally biased region" description="Basic and acidic residues" evidence="8">
    <location>
        <begin position="214"/>
        <end position="226"/>
    </location>
</feature>
<dbReference type="SUPFAM" id="SSF48403">
    <property type="entry name" value="Ankyrin repeat"/>
    <property type="match status" value="1"/>
</dbReference>
<accession>A0AAE1HW53</accession>
<dbReference type="AlphaFoldDB" id="A0AAE1HW53"/>
<evidence type="ECO:0000259" key="10">
    <source>
        <dbReference type="PROSITE" id="PS50172"/>
    </source>
</evidence>
<evidence type="ECO:0000256" key="4">
    <source>
        <dbReference type="ARBA" id="ARBA00022833"/>
    </source>
</evidence>
<dbReference type="PRINTS" id="PR01415">
    <property type="entry name" value="ANKYRIN"/>
</dbReference>
<evidence type="ECO:0000256" key="3">
    <source>
        <dbReference type="ARBA" id="ARBA00022771"/>
    </source>
</evidence>
<dbReference type="InterPro" id="IPR001357">
    <property type="entry name" value="BRCT_dom"/>
</dbReference>
<feature type="compositionally biased region" description="Basic residues" evidence="8">
    <location>
        <begin position="191"/>
        <end position="201"/>
    </location>
</feature>
<keyword evidence="2" id="KW-0677">Repeat</keyword>
<comment type="caution">
    <text evidence="11">The sequence shown here is derived from an EMBL/GenBank/DDBJ whole genome shotgun (WGS) entry which is preliminary data.</text>
</comment>
<feature type="domain" description="BRCT" evidence="10">
    <location>
        <begin position="445"/>
        <end position="532"/>
    </location>
</feature>
<dbReference type="Proteomes" id="UP001219518">
    <property type="component" value="Unassembled WGS sequence"/>
</dbReference>
<evidence type="ECO:0000256" key="6">
    <source>
        <dbReference type="PROSITE-ProRule" id="PRU00023"/>
    </source>
</evidence>
<dbReference type="InterPro" id="IPR036770">
    <property type="entry name" value="Ankyrin_rpt-contain_sf"/>
</dbReference>
<dbReference type="InterPro" id="IPR013083">
    <property type="entry name" value="Znf_RING/FYVE/PHD"/>
</dbReference>